<gene>
    <name evidence="2" type="ORF">C1Y40_01737</name>
</gene>
<reference evidence="2 3" key="1">
    <citation type="journal article" date="2017" name="Int. J. Syst. Evol. Microbiol.">
        <title>Mycobacterium talmoniae sp. nov., a slowly growing mycobacterium isolated from human respiratory samples.</title>
        <authorList>
            <person name="Davidson R.M."/>
            <person name="DeGroote M.A."/>
            <person name="Marola J.L."/>
            <person name="Buss S."/>
            <person name="Jones V."/>
            <person name="McNeil M.R."/>
            <person name="Freifeld A.G."/>
            <person name="Elaine Epperson L."/>
            <person name="Hasan N.A."/>
            <person name="Jackson M."/>
            <person name="Iwen P.C."/>
            <person name="Salfinger M."/>
            <person name="Strong M."/>
        </authorList>
    </citation>
    <scope>NUCLEOTIDE SEQUENCE [LARGE SCALE GENOMIC DNA]</scope>
    <source>
        <strain evidence="2 3">ATCC BAA-2683</strain>
    </source>
</reference>
<sequence>MTGPVPEANDADLAAQSAPVTDPDDARDESFSVDAEADAADLFEQHRSAPLPDDDYDR</sequence>
<name>A0A2S8BN27_9MYCO</name>
<dbReference type="RefSeq" id="WP_165618376.1">
    <property type="nucleotide sequence ID" value="NZ_MLQM01000191.1"/>
</dbReference>
<dbReference type="EMBL" id="PPEA01000253">
    <property type="protein sequence ID" value="PQM48048.1"/>
    <property type="molecule type" value="Genomic_DNA"/>
</dbReference>
<proteinExistence type="predicted"/>
<dbReference type="Proteomes" id="UP000238296">
    <property type="component" value="Unassembled WGS sequence"/>
</dbReference>
<organism evidence="2 3">
    <name type="scientific">Mycobacterium talmoniae</name>
    <dbReference type="NCBI Taxonomy" id="1858794"/>
    <lineage>
        <taxon>Bacteria</taxon>
        <taxon>Bacillati</taxon>
        <taxon>Actinomycetota</taxon>
        <taxon>Actinomycetes</taxon>
        <taxon>Mycobacteriales</taxon>
        <taxon>Mycobacteriaceae</taxon>
        <taxon>Mycobacterium</taxon>
    </lineage>
</organism>
<dbReference type="AlphaFoldDB" id="A0A2S8BN27"/>
<feature type="region of interest" description="Disordered" evidence="1">
    <location>
        <begin position="1"/>
        <end position="58"/>
    </location>
</feature>
<evidence type="ECO:0000256" key="1">
    <source>
        <dbReference type="SAM" id="MobiDB-lite"/>
    </source>
</evidence>
<protein>
    <submittedName>
        <fullName evidence="2">Uncharacterized protein</fullName>
    </submittedName>
</protein>
<comment type="caution">
    <text evidence="2">The sequence shown here is derived from an EMBL/GenBank/DDBJ whole genome shotgun (WGS) entry which is preliminary data.</text>
</comment>
<accession>A0A2S8BN27</accession>
<evidence type="ECO:0000313" key="2">
    <source>
        <dbReference type="EMBL" id="PQM48048.1"/>
    </source>
</evidence>
<evidence type="ECO:0000313" key="3">
    <source>
        <dbReference type="Proteomes" id="UP000238296"/>
    </source>
</evidence>